<evidence type="ECO:0000256" key="10">
    <source>
        <dbReference type="ARBA" id="ARBA00022982"/>
    </source>
</evidence>
<dbReference type="InterPro" id="IPR019329">
    <property type="entry name" value="NADH_UbQ_OxRdtase_ESSS_su"/>
</dbReference>
<organism evidence="19 20">
    <name type="scientific">Cricetulus griseus</name>
    <name type="common">Chinese hamster</name>
    <name type="synonym">Cricetulus barabensis griseus</name>
    <dbReference type="NCBI Taxonomy" id="10029"/>
    <lineage>
        <taxon>Eukaryota</taxon>
        <taxon>Metazoa</taxon>
        <taxon>Chordata</taxon>
        <taxon>Craniata</taxon>
        <taxon>Vertebrata</taxon>
        <taxon>Euteleostomi</taxon>
        <taxon>Mammalia</taxon>
        <taxon>Eutheria</taxon>
        <taxon>Euarchontoglires</taxon>
        <taxon>Glires</taxon>
        <taxon>Rodentia</taxon>
        <taxon>Myomorpha</taxon>
        <taxon>Muroidea</taxon>
        <taxon>Cricetidae</taxon>
        <taxon>Cricetinae</taxon>
        <taxon>Cricetulus</taxon>
    </lineage>
</organism>
<comment type="subunit">
    <text evidence="16">Complex I is composed of 45 different subunits. Interacts with BCAP31.</text>
</comment>
<comment type="subcellular location">
    <subcellularLocation>
        <location evidence="2">Mitochondrion inner membrane</location>
        <topology evidence="2">Single-pass membrane protein</topology>
    </subcellularLocation>
</comment>
<name>G3IJJ4_CRIGR</name>
<evidence type="ECO:0000256" key="17">
    <source>
        <dbReference type="SAM" id="MobiDB-lite"/>
    </source>
</evidence>
<evidence type="ECO:0000256" key="6">
    <source>
        <dbReference type="ARBA" id="ARBA00022660"/>
    </source>
</evidence>
<dbReference type="Proteomes" id="UP000001075">
    <property type="component" value="Unassembled WGS sequence"/>
</dbReference>
<keyword evidence="11 18" id="KW-1133">Transmembrane helix</keyword>
<evidence type="ECO:0000256" key="16">
    <source>
        <dbReference type="ARBA" id="ARBA00046528"/>
    </source>
</evidence>
<keyword evidence="12" id="KW-0496">Mitochondrion</keyword>
<evidence type="ECO:0000256" key="15">
    <source>
        <dbReference type="ARBA" id="ARBA00031387"/>
    </source>
</evidence>
<proteinExistence type="inferred from homology"/>
<accession>G3IJJ4</accession>
<comment type="similarity">
    <text evidence="3">Belongs to the complex I NDUFB11 subunit family.</text>
</comment>
<evidence type="ECO:0000256" key="3">
    <source>
        <dbReference type="ARBA" id="ARBA00008915"/>
    </source>
</evidence>
<feature type="transmembrane region" description="Helical" evidence="18">
    <location>
        <begin position="117"/>
        <end position="137"/>
    </location>
</feature>
<keyword evidence="13 18" id="KW-0472">Membrane</keyword>
<comment type="function">
    <text evidence="1">Accessory subunit of the mitochondrial membrane respiratory chain NADH dehydrogenase (Complex I), that is believed not to be involved in catalysis. Complex I functions in the transfer of electrons from NADH to the respiratory chain. The immediate electron acceptor for the enzyme is believed to be ubiquinone.</text>
</comment>
<evidence type="ECO:0000256" key="13">
    <source>
        <dbReference type="ARBA" id="ARBA00023136"/>
    </source>
</evidence>
<evidence type="ECO:0000313" key="19">
    <source>
        <dbReference type="EMBL" id="EGW14814.1"/>
    </source>
</evidence>
<evidence type="ECO:0000256" key="2">
    <source>
        <dbReference type="ARBA" id="ARBA00004434"/>
    </source>
</evidence>
<sequence length="181" mass="20523">MDSASGRRQGILPSVIASAVPSHPTPTSAAVMAAWRLSLCARSLSAIRGLQTNHLRWKSSSSRAVIARSSVKRKEQREPTEGWMEDPDPKDENVYLKNSNFHGYDDDPVIDFWNMQVVFFFGFSIVLVFGTTFMAYIPDYGMVQWARQEAEMLVKHREASGLPIMESNRFDPRKIQLPEDD</sequence>
<keyword evidence="7 18" id="KW-0812">Transmembrane</keyword>
<keyword evidence="19" id="KW-0830">Ubiquinone</keyword>
<dbReference type="STRING" id="10029.G3IJJ4"/>
<dbReference type="Pfam" id="PF10183">
    <property type="entry name" value="ESSS"/>
    <property type="match status" value="1"/>
</dbReference>
<dbReference type="InParanoid" id="G3IJJ4"/>
<reference evidence="20" key="1">
    <citation type="journal article" date="2011" name="Nat. Biotechnol.">
        <title>The genomic sequence of the Chinese hamster ovary (CHO)-K1 cell line.</title>
        <authorList>
            <person name="Xu X."/>
            <person name="Nagarajan H."/>
            <person name="Lewis N.E."/>
            <person name="Pan S."/>
            <person name="Cai Z."/>
            <person name="Liu X."/>
            <person name="Chen W."/>
            <person name="Xie M."/>
            <person name="Wang W."/>
            <person name="Hammond S."/>
            <person name="Andersen M.R."/>
            <person name="Neff N."/>
            <person name="Passarelli B."/>
            <person name="Koh W."/>
            <person name="Fan H.C."/>
            <person name="Wang J."/>
            <person name="Gui Y."/>
            <person name="Lee K.H."/>
            <person name="Betenbaugh M.J."/>
            <person name="Quake S.R."/>
            <person name="Famili I."/>
            <person name="Palsson B.O."/>
            <person name="Wang J."/>
        </authorList>
    </citation>
    <scope>NUCLEOTIDE SEQUENCE [LARGE SCALE GENOMIC DNA]</scope>
    <source>
        <strain evidence="20">CHO K1 cell line</strain>
    </source>
</reference>
<keyword evidence="6" id="KW-0679">Respiratory chain</keyword>
<dbReference type="FunCoup" id="G3IJJ4">
    <property type="interactions" value="99"/>
</dbReference>
<keyword evidence="9" id="KW-0809">Transit peptide</keyword>
<evidence type="ECO:0000256" key="7">
    <source>
        <dbReference type="ARBA" id="ARBA00022692"/>
    </source>
</evidence>
<evidence type="ECO:0000256" key="18">
    <source>
        <dbReference type="SAM" id="Phobius"/>
    </source>
</evidence>
<dbReference type="PANTHER" id="PTHR13327:SF2">
    <property type="entry name" value="NADH DEHYDROGENASE [UBIQUINONE] 1 BETA SUBCOMPLEX SUBUNIT 11, MITOCHONDRIAL"/>
    <property type="match status" value="1"/>
</dbReference>
<evidence type="ECO:0000256" key="5">
    <source>
        <dbReference type="ARBA" id="ARBA00022448"/>
    </source>
</evidence>
<feature type="region of interest" description="Disordered" evidence="17">
    <location>
        <begin position="68"/>
        <end position="89"/>
    </location>
</feature>
<evidence type="ECO:0000256" key="8">
    <source>
        <dbReference type="ARBA" id="ARBA00022792"/>
    </source>
</evidence>
<keyword evidence="10" id="KW-0249">Electron transport</keyword>
<dbReference type="GO" id="GO:0005743">
    <property type="term" value="C:mitochondrial inner membrane"/>
    <property type="evidence" value="ECO:0007669"/>
    <property type="project" value="UniProtKB-SubCell"/>
</dbReference>
<evidence type="ECO:0000256" key="1">
    <source>
        <dbReference type="ARBA" id="ARBA00003195"/>
    </source>
</evidence>
<evidence type="ECO:0000256" key="14">
    <source>
        <dbReference type="ARBA" id="ARBA00030753"/>
    </source>
</evidence>
<dbReference type="EMBL" id="JH003313">
    <property type="protein sequence ID" value="EGW14814.1"/>
    <property type="molecule type" value="Genomic_DNA"/>
</dbReference>
<evidence type="ECO:0000313" key="20">
    <source>
        <dbReference type="Proteomes" id="UP000001075"/>
    </source>
</evidence>
<evidence type="ECO:0000256" key="11">
    <source>
        <dbReference type="ARBA" id="ARBA00022989"/>
    </source>
</evidence>
<gene>
    <name evidence="19" type="ORF">I79_024029</name>
</gene>
<dbReference type="AlphaFoldDB" id="G3IJJ4"/>
<evidence type="ECO:0000256" key="12">
    <source>
        <dbReference type="ARBA" id="ARBA00023128"/>
    </source>
</evidence>
<keyword evidence="8" id="KW-0999">Mitochondrion inner membrane</keyword>
<evidence type="ECO:0000256" key="4">
    <source>
        <dbReference type="ARBA" id="ARBA00018632"/>
    </source>
</evidence>
<keyword evidence="5" id="KW-0813">Transport</keyword>
<dbReference type="PANTHER" id="PTHR13327">
    <property type="entry name" value="NADH-UBIQUINONE OXIDOREDUCTASE ESSS SUBUNIT, MITOCHONDRIAL PRECURSOR"/>
    <property type="match status" value="1"/>
</dbReference>
<protein>
    <recommendedName>
        <fullName evidence="4">NADH dehydrogenase [ubiquinone] 1 beta subcomplex subunit 11, mitochondrial</fullName>
    </recommendedName>
    <alternativeName>
        <fullName evidence="15">Complex I-ESSS</fullName>
    </alternativeName>
    <alternativeName>
        <fullName evidence="14">NADH-ubiquinone oxidoreductase ESSS subunit</fullName>
    </alternativeName>
</protein>
<evidence type="ECO:0000256" key="9">
    <source>
        <dbReference type="ARBA" id="ARBA00022946"/>
    </source>
</evidence>